<feature type="domain" description="NACHT N-terminal Helical" evidence="1">
    <location>
        <begin position="13"/>
        <end position="96"/>
    </location>
</feature>
<sequence>MLGGIILGSGAAAGVAALSGASALAPLAGVAALWGWVDQKNEATSLVRKLLDGASDRLRGTGGYERHRLLAAAHTTIVAAAYFEVLDEELKRQRLKAKIRDAVRKGGCLEGEA</sequence>
<evidence type="ECO:0000259" key="1">
    <source>
        <dbReference type="Pfam" id="PF22738"/>
    </source>
</evidence>
<dbReference type="Proteomes" id="UP001501231">
    <property type="component" value="Unassembled WGS sequence"/>
</dbReference>
<keyword evidence="3" id="KW-1185">Reference proteome</keyword>
<organism evidence="2 3">
    <name type="scientific">Actinomadura vinacea</name>
    <dbReference type="NCBI Taxonomy" id="115336"/>
    <lineage>
        <taxon>Bacteria</taxon>
        <taxon>Bacillati</taxon>
        <taxon>Actinomycetota</taxon>
        <taxon>Actinomycetes</taxon>
        <taxon>Streptosporangiales</taxon>
        <taxon>Thermomonosporaceae</taxon>
        <taxon>Actinomadura</taxon>
    </lineage>
</organism>
<gene>
    <name evidence="2" type="ORF">GCM10010191_29640</name>
</gene>
<dbReference type="InterPro" id="IPR054567">
    <property type="entry name" value="NNH7"/>
</dbReference>
<evidence type="ECO:0000313" key="3">
    <source>
        <dbReference type="Proteomes" id="UP001501231"/>
    </source>
</evidence>
<name>A0ABN3J096_9ACTN</name>
<comment type="caution">
    <text evidence="2">The sequence shown here is derived from an EMBL/GenBank/DDBJ whole genome shotgun (WGS) entry which is preliminary data.</text>
</comment>
<dbReference type="EMBL" id="BAAARW010000011">
    <property type="protein sequence ID" value="GAA2417180.1"/>
    <property type="molecule type" value="Genomic_DNA"/>
</dbReference>
<reference evidence="2 3" key="1">
    <citation type="journal article" date="2019" name="Int. J. Syst. Evol. Microbiol.">
        <title>The Global Catalogue of Microorganisms (GCM) 10K type strain sequencing project: providing services to taxonomists for standard genome sequencing and annotation.</title>
        <authorList>
            <consortium name="The Broad Institute Genomics Platform"/>
            <consortium name="The Broad Institute Genome Sequencing Center for Infectious Disease"/>
            <person name="Wu L."/>
            <person name="Ma J."/>
        </authorList>
    </citation>
    <scope>NUCLEOTIDE SEQUENCE [LARGE SCALE GENOMIC DNA]</scope>
    <source>
        <strain evidence="2 3">JCM 3325</strain>
    </source>
</reference>
<proteinExistence type="predicted"/>
<accession>A0ABN3J096</accession>
<dbReference type="Pfam" id="PF22738">
    <property type="entry name" value="NNH7"/>
    <property type="match status" value="1"/>
</dbReference>
<evidence type="ECO:0000313" key="2">
    <source>
        <dbReference type="EMBL" id="GAA2417180.1"/>
    </source>
</evidence>
<protein>
    <recommendedName>
        <fullName evidence="1">NACHT N-terminal Helical domain-containing protein</fullName>
    </recommendedName>
</protein>